<dbReference type="SUPFAM" id="SSF52540">
    <property type="entry name" value="P-loop containing nucleoside triphosphate hydrolases"/>
    <property type="match status" value="1"/>
</dbReference>
<dbReference type="AlphaFoldDB" id="A0A1Y1QHR8"/>
<dbReference type="EMBL" id="MTEJ01000273">
    <property type="protein sequence ID" value="OQX05796.1"/>
    <property type="molecule type" value="Genomic_DNA"/>
</dbReference>
<feature type="domain" description="NACHT" evidence="4">
    <location>
        <begin position="442"/>
        <end position="570"/>
    </location>
</feature>
<gene>
    <name evidence="6" type="ORF">BWK73_32620</name>
</gene>
<dbReference type="InterPro" id="IPR011990">
    <property type="entry name" value="TPR-like_helical_dom_sf"/>
</dbReference>
<dbReference type="SMART" id="SM00028">
    <property type="entry name" value="TPR"/>
    <property type="match status" value="6"/>
</dbReference>
<name>A0A1Y1QHR8_9GAMM</name>
<sequence length="1130" mass="127766">MDAQLQIRHIGYQDDKPQFFVVRLDDGKNSSPVTLTPPEQTTVEGRPNSNLQQDLRWYLEKFLDYPFDPETFTAERVQDALHGWGEQCFATLFQGQALLWFHTARQQGLENLTLKIASNDPRVLAWPWEALRDPDGTTLAHTCRIERQVDKVNDPLPLPENLPQDCINILLVIARPYGDNDVGFHALSRPMIELLRKQQLPVHIDVLRPPTFDQLRNTLHQRRGFYHIVHFDGHGGYGEAGHTGSPHAFKGLQGMLIFEDAQAEPAPVTAEQLTQLIAEYRIPIMVLNACQSARIDERADDAFASVAAALLKAGIRSVVAMGYNLYVSGAQQFVPAFYQRLLTSGKVAEATRAGRQAMRAHDGRVCARGEFPLQDWLVPVLYQQDAVTLPAFTQVSPRRSPDADNLLPEEARELGDYGFIGRERAVQTLERARLQQPQAAFLIHGMAGVGKTILAKGFLHWLQDTNGLGAGAFWFSFDAIRNTEYVINELVDALFGTNARAAPLEQKLTALVQTLREQPFLLVWDNFESVSGIAGTEVTALLTDDDRNLLKKLLKQLRGGKTKVLITSRSPENWLTPQECYRLPLSGLQGEELWEYCNAVVRDLGLKIDRKNQDFLAIINELDGHPLAIRAILLRLNERSAAALLTELKQQFAGAEGDESTRQIYAALSIFNQSLPDFFAPILQLIGLHKRYVERDHVEQMLLFSGDQSGKLLLEGCFPALENAGLLQHHGHGLYSSHPALCSYLTLKYPVIKARQHAFINMMGRYAEYIAPKPAHEQHLPFLVHSANLYHALSLAESLQMGTHFIALAQSLAMHEYYVSNFDLAKSLLKRLVSKAIELKMLSFEAAAYHKLGLISQAQKNLINAQDWYKKSLELNEKLGKESDMADNFHNLGTTAMNQRNFSAAEHWFKKSLAINQKLSREIFIANIFHNLGFIATEMNDYKKAKDYYKNALLLKEKNGDEASVATTYHQLGMVLEQEKDFSEAERFYSKSLEIKEKQGNAEGAAKTYHQLGSLFQEQKNFPVAEYWCKKALIIWERNNQEMDAARVYDQLGIIAFIQESDEAAMEWFLKALLIFSNFSDMHHFMITAEHYRGIIKCAAPSTQIIAQKRWQEAGLDQTITLDQLEQQLQ</sequence>
<evidence type="ECO:0000256" key="2">
    <source>
        <dbReference type="ARBA" id="ARBA00022803"/>
    </source>
</evidence>
<dbReference type="Gene3D" id="1.25.40.10">
    <property type="entry name" value="Tetratricopeptide repeat domain"/>
    <property type="match status" value="2"/>
</dbReference>
<evidence type="ECO:0000259" key="4">
    <source>
        <dbReference type="Pfam" id="PF05729"/>
    </source>
</evidence>
<dbReference type="Pfam" id="PF05729">
    <property type="entry name" value="NACHT"/>
    <property type="match status" value="1"/>
</dbReference>
<dbReference type="Proteomes" id="UP000192491">
    <property type="component" value="Unassembled WGS sequence"/>
</dbReference>
<proteinExistence type="predicted"/>
<dbReference type="InterPro" id="IPR019734">
    <property type="entry name" value="TPR_rpt"/>
</dbReference>
<accession>A0A1Y1QHR8</accession>
<feature type="domain" description="CHAT" evidence="5">
    <location>
        <begin position="105"/>
        <end position="364"/>
    </location>
</feature>
<dbReference type="Pfam" id="PF12770">
    <property type="entry name" value="CHAT"/>
    <property type="match status" value="1"/>
</dbReference>
<evidence type="ECO:0000259" key="5">
    <source>
        <dbReference type="Pfam" id="PF12770"/>
    </source>
</evidence>
<evidence type="ECO:0000256" key="1">
    <source>
        <dbReference type="ARBA" id="ARBA00022737"/>
    </source>
</evidence>
<keyword evidence="1" id="KW-0677">Repeat</keyword>
<comment type="caution">
    <text evidence="6">The sequence shown here is derived from an EMBL/GenBank/DDBJ whole genome shotgun (WGS) entry which is preliminary data.</text>
</comment>
<reference evidence="6 7" key="1">
    <citation type="submission" date="2017-01" db="EMBL/GenBank/DDBJ databases">
        <title>Novel large sulfur bacteria in the metagenomes of groundwater-fed chemosynthetic microbial mats in the Lake Huron basin.</title>
        <authorList>
            <person name="Sharrar A.M."/>
            <person name="Flood B.E."/>
            <person name="Bailey J.V."/>
            <person name="Jones D.S."/>
            <person name="Biddanda B."/>
            <person name="Ruberg S.A."/>
            <person name="Marcus D.N."/>
            <person name="Dick G.J."/>
        </authorList>
    </citation>
    <scope>NUCLEOTIDE SEQUENCE [LARGE SCALE GENOMIC DNA]</scope>
    <source>
        <strain evidence="6">A8</strain>
    </source>
</reference>
<dbReference type="PROSITE" id="PS50005">
    <property type="entry name" value="TPR"/>
    <property type="match status" value="3"/>
</dbReference>
<dbReference type="Gene3D" id="3.40.50.300">
    <property type="entry name" value="P-loop containing nucleotide triphosphate hydrolases"/>
    <property type="match status" value="1"/>
</dbReference>
<feature type="repeat" description="TPR" evidence="3">
    <location>
        <begin position="846"/>
        <end position="879"/>
    </location>
</feature>
<protein>
    <submittedName>
        <fullName evidence="6">Uncharacterized protein</fullName>
    </submittedName>
</protein>
<dbReference type="InterPro" id="IPR007111">
    <property type="entry name" value="NACHT_NTPase"/>
</dbReference>
<organism evidence="6 7">
    <name type="scientific">Thiothrix lacustris</name>
    <dbReference type="NCBI Taxonomy" id="525917"/>
    <lineage>
        <taxon>Bacteria</taxon>
        <taxon>Pseudomonadati</taxon>
        <taxon>Pseudomonadota</taxon>
        <taxon>Gammaproteobacteria</taxon>
        <taxon>Thiotrichales</taxon>
        <taxon>Thiotrichaceae</taxon>
        <taxon>Thiothrix</taxon>
    </lineage>
</organism>
<evidence type="ECO:0000256" key="3">
    <source>
        <dbReference type="PROSITE-ProRule" id="PRU00339"/>
    </source>
</evidence>
<dbReference type="PANTHER" id="PTHR45641">
    <property type="entry name" value="TETRATRICOPEPTIDE REPEAT PROTEIN (AFU_ORTHOLOGUE AFUA_6G03870)"/>
    <property type="match status" value="1"/>
</dbReference>
<dbReference type="GO" id="GO:0043531">
    <property type="term" value="F:ADP binding"/>
    <property type="evidence" value="ECO:0007669"/>
    <property type="project" value="InterPro"/>
</dbReference>
<dbReference type="PANTHER" id="PTHR45641:SF19">
    <property type="entry name" value="NEPHROCYSTIN-3"/>
    <property type="match status" value="1"/>
</dbReference>
<feature type="repeat" description="TPR" evidence="3">
    <location>
        <begin position="926"/>
        <end position="959"/>
    </location>
</feature>
<dbReference type="Pfam" id="PF13424">
    <property type="entry name" value="TPR_12"/>
    <property type="match status" value="3"/>
</dbReference>
<dbReference type="InterPro" id="IPR024983">
    <property type="entry name" value="CHAT_dom"/>
</dbReference>
<evidence type="ECO:0000313" key="7">
    <source>
        <dbReference type="Proteomes" id="UP000192491"/>
    </source>
</evidence>
<keyword evidence="2 3" id="KW-0802">TPR repeat</keyword>
<dbReference type="InterPro" id="IPR027417">
    <property type="entry name" value="P-loop_NTPase"/>
</dbReference>
<evidence type="ECO:0000313" key="6">
    <source>
        <dbReference type="EMBL" id="OQX05796.1"/>
    </source>
</evidence>
<feature type="repeat" description="TPR" evidence="3">
    <location>
        <begin position="966"/>
        <end position="999"/>
    </location>
</feature>
<dbReference type="SUPFAM" id="SSF48452">
    <property type="entry name" value="TPR-like"/>
    <property type="match status" value="2"/>
</dbReference>